<dbReference type="Gene3D" id="1.10.443.10">
    <property type="entry name" value="Intergrase catalytic core"/>
    <property type="match status" value="1"/>
</dbReference>
<dbReference type="InterPro" id="IPR013762">
    <property type="entry name" value="Integrase-like_cat_sf"/>
</dbReference>
<dbReference type="CDD" id="cd00397">
    <property type="entry name" value="DNA_BRE_C"/>
    <property type="match status" value="1"/>
</dbReference>
<evidence type="ECO:0000256" key="1">
    <source>
        <dbReference type="ARBA" id="ARBA00008857"/>
    </source>
</evidence>
<organism evidence="5 6">
    <name type="scientific">Paenibacillus woosongensis</name>
    <dbReference type="NCBI Taxonomy" id="307580"/>
    <lineage>
        <taxon>Bacteria</taxon>
        <taxon>Bacillati</taxon>
        <taxon>Bacillota</taxon>
        <taxon>Bacilli</taxon>
        <taxon>Bacillales</taxon>
        <taxon>Paenibacillaceae</taxon>
        <taxon>Paenibacillus</taxon>
    </lineage>
</organism>
<sequence>MDENTITSKQYIYGLFQSEHWKHLAKSISENASYTKSISQECLNIKNNDHHDIKNISMKKVLSVLNSMYSIKLPESPLFHRVGSRGLNDWIWSTQIQGHITSSTILEYLEMKKSCKPTTYLALTQFSLKLVQFFKTKLNLKTQDVHDEHLTNKAILIEFVNTYPPNRIEKNLLSVIYKQLLPHEIEIEELKTRSSKHRALPINHPAIQAHMENLLRSGVKIHSINVKYKLSYSKFLNWLHKNYVDFQHTQPDSIPLSRVTETHLLEFKSYLLKLASSGKCSKQTASNHLYDIRYLFSNLYKMGWLTKDITLNVTGIRYDPYHYRNLPTDTDLQHFFEAIEQFSDQPEVDRVAFGLMVWLGLRIHEVGYLRRKDINIDNRTISIFGKNEKCVLLPIPEPLLQWLTELLETRPNQNFIISENRKSFTLELRDRYKLYAFVSDWKFTGGPHLLLHTFISRLSERQDCPPQMLMYLARHDRPENTVRYIHRSNAQLQRAINRIDYL</sequence>
<evidence type="ECO:0000313" key="6">
    <source>
        <dbReference type="Proteomes" id="UP001177943"/>
    </source>
</evidence>
<comment type="similarity">
    <text evidence="1">Belongs to the 'phage' integrase family.</text>
</comment>
<evidence type="ECO:0000256" key="2">
    <source>
        <dbReference type="ARBA" id="ARBA00023125"/>
    </source>
</evidence>
<feature type="domain" description="Tyr recombinase" evidence="4">
    <location>
        <begin position="321"/>
        <end position="497"/>
    </location>
</feature>
<dbReference type="AlphaFoldDB" id="A0AA95I5X1"/>
<dbReference type="RefSeq" id="WP_283925394.1">
    <property type="nucleotide sequence ID" value="NZ_CP126084.1"/>
</dbReference>
<dbReference type="PANTHER" id="PTHR30349">
    <property type="entry name" value="PHAGE INTEGRASE-RELATED"/>
    <property type="match status" value="1"/>
</dbReference>
<dbReference type="InterPro" id="IPR011010">
    <property type="entry name" value="DNA_brk_join_enz"/>
</dbReference>
<dbReference type="Pfam" id="PF00589">
    <property type="entry name" value="Phage_integrase"/>
    <property type="match status" value="1"/>
</dbReference>
<dbReference type="KEGG" id="pwn:QNH46_17450"/>
<dbReference type="InterPro" id="IPR002104">
    <property type="entry name" value="Integrase_catalytic"/>
</dbReference>
<dbReference type="Proteomes" id="UP001177943">
    <property type="component" value="Chromosome"/>
</dbReference>
<keyword evidence="2" id="KW-0238">DNA-binding</keyword>
<dbReference type="GO" id="GO:0015074">
    <property type="term" value="P:DNA integration"/>
    <property type="evidence" value="ECO:0007669"/>
    <property type="project" value="InterPro"/>
</dbReference>
<dbReference type="PANTHER" id="PTHR30349:SF41">
    <property type="entry name" value="INTEGRASE_RECOMBINASE PROTEIN MJ0367-RELATED"/>
    <property type="match status" value="1"/>
</dbReference>
<dbReference type="Gene3D" id="1.10.150.130">
    <property type="match status" value="1"/>
</dbReference>
<dbReference type="SUPFAM" id="SSF56349">
    <property type="entry name" value="DNA breaking-rejoining enzymes"/>
    <property type="match status" value="1"/>
</dbReference>
<gene>
    <name evidence="5" type="ORF">QNH46_17450</name>
</gene>
<dbReference type="GO" id="GO:0003677">
    <property type="term" value="F:DNA binding"/>
    <property type="evidence" value="ECO:0007669"/>
    <property type="project" value="UniProtKB-KW"/>
</dbReference>
<keyword evidence="3" id="KW-0233">DNA recombination</keyword>
<protein>
    <submittedName>
        <fullName evidence="5">Tyrosine-type recombinase/integrase</fullName>
    </submittedName>
</protein>
<dbReference type="GO" id="GO:0006310">
    <property type="term" value="P:DNA recombination"/>
    <property type="evidence" value="ECO:0007669"/>
    <property type="project" value="UniProtKB-KW"/>
</dbReference>
<name>A0AA95I5X1_9BACL</name>
<evidence type="ECO:0000313" key="5">
    <source>
        <dbReference type="EMBL" id="WHX47908.1"/>
    </source>
</evidence>
<evidence type="ECO:0000259" key="4">
    <source>
        <dbReference type="PROSITE" id="PS51898"/>
    </source>
</evidence>
<dbReference type="EMBL" id="CP126084">
    <property type="protein sequence ID" value="WHX47908.1"/>
    <property type="molecule type" value="Genomic_DNA"/>
</dbReference>
<dbReference type="InterPro" id="IPR050090">
    <property type="entry name" value="Tyrosine_recombinase_XerCD"/>
</dbReference>
<accession>A0AA95I5X1</accession>
<dbReference type="InterPro" id="IPR025269">
    <property type="entry name" value="SAM-like_dom"/>
</dbReference>
<dbReference type="InterPro" id="IPR010998">
    <property type="entry name" value="Integrase_recombinase_N"/>
</dbReference>
<dbReference type="PROSITE" id="PS51898">
    <property type="entry name" value="TYR_RECOMBINASE"/>
    <property type="match status" value="1"/>
</dbReference>
<evidence type="ECO:0000256" key="3">
    <source>
        <dbReference type="ARBA" id="ARBA00023172"/>
    </source>
</evidence>
<proteinExistence type="inferred from homology"/>
<reference evidence="5" key="1">
    <citation type="submission" date="2023-05" db="EMBL/GenBank/DDBJ databases">
        <title>Comparative genomics of Bacillaceae isolates and their secondary metabolite potential.</title>
        <authorList>
            <person name="Song L."/>
            <person name="Nielsen L.J."/>
            <person name="Mohite O."/>
            <person name="Xu X."/>
            <person name="Weber T."/>
            <person name="Kovacs A.T."/>
        </authorList>
    </citation>
    <scope>NUCLEOTIDE SEQUENCE</scope>
    <source>
        <strain evidence="5">B2_4</strain>
    </source>
</reference>
<dbReference type="Pfam" id="PF13102">
    <property type="entry name" value="Phage_int_SAM_5"/>
    <property type="match status" value="1"/>
</dbReference>